<dbReference type="Gene3D" id="1.10.287.770">
    <property type="entry name" value="YojJ-like"/>
    <property type="match status" value="1"/>
</dbReference>
<proteinExistence type="inferred from homology"/>
<evidence type="ECO:0000256" key="10">
    <source>
        <dbReference type="ARBA" id="ARBA00023157"/>
    </source>
</evidence>
<accession>A0A7L3MRY4</accession>
<evidence type="ECO:0000256" key="6">
    <source>
        <dbReference type="ARBA" id="ARBA00022989"/>
    </source>
</evidence>
<name>A0A7L3MRY4_9PASS</name>
<evidence type="ECO:0000256" key="1">
    <source>
        <dbReference type="ARBA" id="ARBA00004651"/>
    </source>
</evidence>
<evidence type="ECO:0000256" key="4">
    <source>
        <dbReference type="ARBA" id="ARBA00022475"/>
    </source>
</evidence>
<keyword evidence="7" id="KW-0915">Sodium</keyword>
<comment type="similarity">
    <text evidence="14">Belongs to the amiloride-sensitive sodium channel (TC 1.A.6) family.</text>
</comment>
<protein>
    <submittedName>
        <fullName evidence="15">ASIC4 protein</fullName>
    </submittedName>
</protein>
<comment type="subcellular location">
    <subcellularLocation>
        <location evidence="1">Cell membrane</location>
        <topology evidence="1">Multi-pass membrane protein</topology>
    </subcellularLocation>
</comment>
<reference evidence="15 16" key="1">
    <citation type="submission" date="2019-09" db="EMBL/GenBank/DDBJ databases">
        <title>Bird 10,000 Genomes (B10K) Project - Family phase.</title>
        <authorList>
            <person name="Zhang G."/>
        </authorList>
    </citation>
    <scope>NUCLEOTIDE SEQUENCE [LARGE SCALE GENOMIC DNA]</scope>
    <source>
        <strain evidence="15">B10K-DU-029-69</strain>
        <tissue evidence="15">Muscle</tissue>
    </source>
</reference>
<sequence>EIMLDIQQEEYLPIWRETNETSFEAGIRVQIHSQDEPPYIHQLGFGVSPGFQTFVSCQEQRLTYLPQPWGNCRASMQGEQLLPGYDTYSIAACRLQCEKEAVVQSCHCRMVHMPGEGCNESICSPNVYIECADHTLDAAVEDSQERCSCPTPCNLTRYGKEISMVRIPNKGSARYLARKYNKNETYIRENFLVLDIFFEALNYEAIEQKKAYDLAGLLGDIGGQMGLFIGASILTILEILDYIYEVIRDKVSRVLRRSKPPLKKPSGSIATLGLEEMKDQSPCETLGRHVEGAYNAGILPNHHHRHHYPHQGVFEDFAC</sequence>
<evidence type="ECO:0000256" key="8">
    <source>
        <dbReference type="ARBA" id="ARBA00023065"/>
    </source>
</evidence>
<evidence type="ECO:0000256" key="9">
    <source>
        <dbReference type="ARBA" id="ARBA00023136"/>
    </source>
</evidence>
<dbReference type="GO" id="GO:0005886">
    <property type="term" value="C:plasma membrane"/>
    <property type="evidence" value="ECO:0007669"/>
    <property type="project" value="UniProtKB-SubCell"/>
</dbReference>
<keyword evidence="10" id="KW-1015">Disulfide bond</keyword>
<organism evidence="15 16">
    <name type="scientific">Horornis vulcanius</name>
    <dbReference type="NCBI Taxonomy" id="2585811"/>
    <lineage>
        <taxon>Eukaryota</taxon>
        <taxon>Metazoa</taxon>
        <taxon>Chordata</taxon>
        <taxon>Craniata</taxon>
        <taxon>Vertebrata</taxon>
        <taxon>Euteleostomi</taxon>
        <taxon>Archelosauria</taxon>
        <taxon>Archosauria</taxon>
        <taxon>Dinosauria</taxon>
        <taxon>Saurischia</taxon>
        <taxon>Theropoda</taxon>
        <taxon>Coelurosauria</taxon>
        <taxon>Aves</taxon>
        <taxon>Neognathae</taxon>
        <taxon>Neoaves</taxon>
        <taxon>Telluraves</taxon>
        <taxon>Australaves</taxon>
        <taxon>Passeriformes</taxon>
        <taxon>Sylvioidea</taxon>
        <taxon>Scotocercidae</taxon>
        <taxon>Horornis</taxon>
    </lineage>
</organism>
<evidence type="ECO:0000256" key="3">
    <source>
        <dbReference type="ARBA" id="ARBA00022461"/>
    </source>
</evidence>
<feature type="non-terminal residue" evidence="15">
    <location>
        <position position="319"/>
    </location>
</feature>
<evidence type="ECO:0000313" key="15">
    <source>
        <dbReference type="EMBL" id="NXU69082.1"/>
    </source>
</evidence>
<dbReference type="Proteomes" id="UP000558460">
    <property type="component" value="Unassembled WGS sequence"/>
</dbReference>
<dbReference type="Pfam" id="PF00858">
    <property type="entry name" value="ASC"/>
    <property type="match status" value="1"/>
</dbReference>
<feature type="non-terminal residue" evidence="15">
    <location>
        <position position="1"/>
    </location>
</feature>
<dbReference type="Gene3D" id="1.10.3590.10">
    <property type="entry name" value="acid-sensing ion channel 1 domain"/>
    <property type="match status" value="1"/>
</dbReference>
<evidence type="ECO:0000256" key="12">
    <source>
        <dbReference type="ARBA" id="ARBA00023201"/>
    </source>
</evidence>
<keyword evidence="6" id="KW-1133">Transmembrane helix</keyword>
<evidence type="ECO:0000256" key="13">
    <source>
        <dbReference type="ARBA" id="ARBA00023303"/>
    </source>
</evidence>
<keyword evidence="11" id="KW-0325">Glycoprotein</keyword>
<keyword evidence="16" id="KW-1185">Reference proteome</keyword>
<dbReference type="PANTHER" id="PTHR11690:SF13">
    <property type="entry name" value="ACID-SENSING ION CHANNEL 4"/>
    <property type="match status" value="1"/>
</dbReference>
<dbReference type="PRINTS" id="PR01078">
    <property type="entry name" value="AMINACHANNEL"/>
</dbReference>
<evidence type="ECO:0000256" key="11">
    <source>
        <dbReference type="ARBA" id="ARBA00023180"/>
    </source>
</evidence>
<keyword evidence="13 14" id="KW-0407">Ion channel</keyword>
<keyword evidence="12 14" id="KW-0739">Sodium transport</keyword>
<keyword evidence="2 14" id="KW-0813">Transport</keyword>
<dbReference type="AlphaFoldDB" id="A0A7L3MRY4"/>
<keyword evidence="5 14" id="KW-0812">Transmembrane</keyword>
<dbReference type="GO" id="GO:0015280">
    <property type="term" value="F:ligand-gated sodium channel activity"/>
    <property type="evidence" value="ECO:0007669"/>
    <property type="project" value="TreeGrafter"/>
</dbReference>
<dbReference type="Gene3D" id="1.10.287.820">
    <property type="entry name" value="Acid-sensing ion channel domain"/>
    <property type="match status" value="1"/>
</dbReference>
<dbReference type="EMBL" id="VZUA01403952">
    <property type="protein sequence ID" value="NXU69082.1"/>
    <property type="molecule type" value="Genomic_DNA"/>
</dbReference>
<comment type="caution">
    <text evidence="15">The sequence shown here is derived from an EMBL/GenBank/DDBJ whole genome shotgun (WGS) entry which is preliminary data.</text>
</comment>
<dbReference type="FunFam" id="1.10.287.770:FF:000001">
    <property type="entry name" value="Acid-sensing ion channel subunit 1"/>
    <property type="match status" value="1"/>
</dbReference>
<evidence type="ECO:0000313" key="16">
    <source>
        <dbReference type="Proteomes" id="UP000558460"/>
    </source>
</evidence>
<evidence type="ECO:0000256" key="2">
    <source>
        <dbReference type="ARBA" id="ARBA00022448"/>
    </source>
</evidence>
<dbReference type="OrthoDB" id="6502088at2759"/>
<evidence type="ECO:0000256" key="5">
    <source>
        <dbReference type="ARBA" id="ARBA00022692"/>
    </source>
</evidence>
<dbReference type="PANTHER" id="PTHR11690">
    <property type="entry name" value="AMILORIDE-SENSITIVE SODIUM CHANNEL-RELATED"/>
    <property type="match status" value="1"/>
</dbReference>
<evidence type="ECO:0000256" key="14">
    <source>
        <dbReference type="RuleBase" id="RU000679"/>
    </source>
</evidence>
<evidence type="ECO:0000256" key="7">
    <source>
        <dbReference type="ARBA" id="ARBA00023053"/>
    </source>
</evidence>
<keyword evidence="3 14" id="KW-0894">Sodium channel</keyword>
<keyword evidence="9" id="KW-0472">Membrane</keyword>
<keyword evidence="4" id="KW-1003">Cell membrane</keyword>
<dbReference type="InterPro" id="IPR001873">
    <property type="entry name" value="ENaC"/>
</dbReference>
<keyword evidence="8 14" id="KW-0406">Ion transport</keyword>
<gene>
    <name evidence="15" type="primary">Asic4</name>
    <name evidence="15" type="ORF">HORVUL_R04479</name>
</gene>